<sequence length="472" mass="52086">MSIKKAIRVLAGPAVVLVCLGGLWAFRAQLIPPPTTPQPHDGSSDSASTELEVLELNPQARKNLNLVSKAVKPTDYWRVVTIPGMVQDRPGVSDRGVTSPAVGVVSQIHVYPGDTVQPGEPLVTLQLFSEYLQATQTALFKAAQEILLVQAELDRVTGLASVGGVSGSRVIELRNEIKRQQTQVQASRQELLTRGLRHEQIEQIESGNFVSTIEIVAPQPRSLDRVTTEGNDRAVVEASFIVADQPDRWIAYEVQQLRVELGQTVQAGQVIADLSNHQSLYVVGHAFKREAVFLEAAAQQGRVIEIEFADDTPGNWPDLEQTFSIRHLSNTIDPDSRTFDFFVPLSNQSRSYRKNEETFLVWRFRPGQRARIHVPVEQLDNVFVMPADAVVNEGSESYVFRQNGDLFNRFSVHVLHQDRRHVVIANDGSMTPGAYFAQNAAASLNRVLKAQTASGEQPGLHVHADGTVHAAH</sequence>
<organism evidence="2 3">
    <name type="scientific">Stieleria maiorica</name>
    <dbReference type="NCBI Taxonomy" id="2795974"/>
    <lineage>
        <taxon>Bacteria</taxon>
        <taxon>Pseudomonadati</taxon>
        <taxon>Planctomycetota</taxon>
        <taxon>Planctomycetia</taxon>
        <taxon>Pirellulales</taxon>
        <taxon>Pirellulaceae</taxon>
        <taxon>Stieleria</taxon>
    </lineage>
</organism>
<dbReference type="Proteomes" id="UP000321353">
    <property type="component" value="Chromosome"/>
</dbReference>
<dbReference type="PANTHER" id="PTHR30097:SF4">
    <property type="entry name" value="SLR6042 PROTEIN"/>
    <property type="match status" value="1"/>
</dbReference>
<dbReference type="KEGG" id="smam:Mal15_26050"/>
<dbReference type="GO" id="GO:0015679">
    <property type="term" value="P:plasma membrane copper ion transport"/>
    <property type="evidence" value="ECO:0007669"/>
    <property type="project" value="TreeGrafter"/>
</dbReference>
<keyword evidence="3" id="KW-1185">Reference proteome</keyword>
<evidence type="ECO:0000256" key="1">
    <source>
        <dbReference type="ARBA" id="ARBA00022448"/>
    </source>
</evidence>
<reference evidence="2 3" key="1">
    <citation type="submission" date="2019-02" db="EMBL/GenBank/DDBJ databases">
        <title>Planctomycetal bacteria perform biofilm scaping via a novel small molecule.</title>
        <authorList>
            <person name="Jeske O."/>
            <person name="Boedeker C."/>
            <person name="Wiegand S."/>
            <person name="Breitling P."/>
            <person name="Kallscheuer N."/>
            <person name="Jogler M."/>
            <person name="Rohde M."/>
            <person name="Petersen J."/>
            <person name="Medema M.H."/>
            <person name="Surup F."/>
            <person name="Jogler C."/>
        </authorList>
    </citation>
    <scope>NUCLEOTIDE SEQUENCE [LARGE SCALE GENOMIC DNA]</scope>
    <source>
        <strain evidence="2 3">Mal15</strain>
    </source>
</reference>
<protein>
    <submittedName>
        <fullName evidence="2">Biotin-requiring enzyme</fullName>
    </submittedName>
</protein>
<dbReference type="GO" id="GO:0060003">
    <property type="term" value="P:copper ion export"/>
    <property type="evidence" value="ECO:0007669"/>
    <property type="project" value="TreeGrafter"/>
</dbReference>
<evidence type="ECO:0000313" key="3">
    <source>
        <dbReference type="Proteomes" id="UP000321353"/>
    </source>
</evidence>
<proteinExistence type="predicted"/>
<keyword evidence="1" id="KW-0813">Transport</keyword>
<dbReference type="AlphaFoldDB" id="A0A5B9MCQ0"/>
<dbReference type="InterPro" id="IPR051909">
    <property type="entry name" value="MFP_Cation_Efflux"/>
</dbReference>
<accession>A0A5B9MCQ0</accession>
<dbReference type="Gene3D" id="1.10.287.470">
    <property type="entry name" value="Helix hairpin bin"/>
    <property type="match status" value="1"/>
</dbReference>
<dbReference type="PANTHER" id="PTHR30097">
    <property type="entry name" value="CATION EFFLUX SYSTEM PROTEIN CUSB"/>
    <property type="match status" value="1"/>
</dbReference>
<dbReference type="Gene3D" id="2.40.50.100">
    <property type="match status" value="1"/>
</dbReference>
<evidence type="ECO:0000313" key="2">
    <source>
        <dbReference type="EMBL" id="QEF98553.1"/>
    </source>
</evidence>
<dbReference type="GO" id="GO:0030313">
    <property type="term" value="C:cell envelope"/>
    <property type="evidence" value="ECO:0007669"/>
    <property type="project" value="TreeGrafter"/>
</dbReference>
<gene>
    <name evidence="2" type="ORF">Mal15_26050</name>
</gene>
<dbReference type="RefSeq" id="WP_147868073.1">
    <property type="nucleotide sequence ID" value="NZ_CP036264.1"/>
</dbReference>
<dbReference type="EMBL" id="CP036264">
    <property type="protein sequence ID" value="QEF98553.1"/>
    <property type="molecule type" value="Genomic_DNA"/>
</dbReference>
<name>A0A5B9MCQ0_9BACT</name>